<reference evidence="9" key="1">
    <citation type="submission" date="2022-11" db="UniProtKB">
        <authorList>
            <consortium name="WormBaseParasite"/>
        </authorList>
    </citation>
    <scope>IDENTIFICATION</scope>
</reference>
<evidence type="ECO:0000256" key="5">
    <source>
        <dbReference type="ARBA" id="ARBA00030119"/>
    </source>
</evidence>
<dbReference type="PANTHER" id="PTHR43073">
    <property type="entry name" value="DIHYDROPYRIMIDINE DEHYDROGENASE [NADP(+)]"/>
    <property type="match status" value="1"/>
</dbReference>
<dbReference type="GO" id="GO:0006212">
    <property type="term" value="P:uracil catabolic process"/>
    <property type="evidence" value="ECO:0007669"/>
    <property type="project" value="TreeGrafter"/>
</dbReference>
<dbReference type="Pfam" id="PF14697">
    <property type="entry name" value="Fer4_21"/>
    <property type="match status" value="1"/>
</dbReference>
<dbReference type="WBParaSite" id="jg3216">
    <property type="protein sequence ID" value="jg3216"/>
    <property type="gene ID" value="jg3216"/>
</dbReference>
<dbReference type="PANTHER" id="PTHR43073:SF2">
    <property type="entry name" value="DIHYDROPYRIMIDINE DEHYDROGENASE [NADP(+)]"/>
    <property type="match status" value="1"/>
</dbReference>
<dbReference type="GO" id="GO:0017113">
    <property type="term" value="F:dihydropyrimidine dehydrogenase (NADP+) activity"/>
    <property type="evidence" value="ECO:0007669"/>
    <property type="project" value="UniProtKB-EC"/>
</dbReference>
<keyword evidence="8" id="KW-1185">Reference proteome</keyword>
<evidence type="ECO:0000313" key="8">
    <source>
        <dbReference type="Proteomes" id="UP000887574"/>
    </source>
</evidence>
<evidence type="ECO:0000259" key="7">
    <source>
        <dbReference type="PROSITE" id="PS51379"/>
    </source>
</evidence>
<dbReference type="PROSITE" id="PS51379">
    <property type="entry name" value="4FE4S_FER_2"/>
    <property type="match status" value="1"/>
</dbReference>
<evidence type="ECO:0000256" key="2">
    <source>
        <dbReference type="ARBA" id="ARBA00010804"/>
    </source>
</evidence>
<comment type="pathway">
    <text evidence="1">Amino-acid biosynthesis; beta-alanine biosynthesis.</text>
</comment>
<dbReference type="Gene3D" id="3.20.20.70">
    <property type="entry name" value="Aldolase class I"/>
    <property type="match status" value="1"/>
</dbReference>
<evidence type="ECO:0000256" key="4">
    <source>
        <dbReference type="ARBA" id="ARBA00023002"/>
    </source>
</evidence>
<dbReference type="GO" id="GO:0006210">
    <property type="term" value="P:thymine catabolic process"/>
    <property type="evidence" value="ECO:0007669"/>
    <property type="project" value="TreeGrafter"/>
</dbReference>
<dbReference type="InterPro" id="IPR005720">
    <property type="entry name" value="Dihydroorotate_DH_cat"/>
</dbReference>
<dbReference type="Proteomes" id="UP000887574">
    <property type="component" value="Unplaced"/>
</dbReference>
<keyword evidence="4" id="KW-0560">Oxidoreductase</keyword>
<evidence type="ECO:0000256" key="3">
    <source>
        <dbReference type="ARBA" id="ARBA00013004"/>
    </source>
</evidence>
<name>A0A915E8L6_9BILA</name>
<dbReference type="GO" id="GO:0050661">
    <property type="term" value="F:NADP binding"/>
    <property type="evidence" value="ECO:0007669"/>
    <property type="project" value="TreeGrafter"/>
</dbReference>
<dbReference type="GO" id="GO:0005829">
    <property type="term" value="C:cytosol"/>
    <property type="evidence" value="ECO:0007669"/>
    <property type="project" value="TreeGrafter"/>
</dbReference>
<dbReference type="InterPro" id="IPR013785">
    <property type="entry name" value="Aldolase_TIM"/>
</dbReference>
<accession>A0A915E8L6</accession>
<dbReference type="Pfam" id="PF01180">
    <property type="entry name" value="DHO_dh"/>
    <property type="match status" value="1"/>
</dbReference>
<dbReference type="AlphaFoldDB" id="A0A915E8L6"/>
<protein>
    <recommendedName>
        <fullName evidence="3">dihydropyrimidine dehydrogenase (NADP(+))</fullName>
        <ecNumber evidence="3">1.3.1.2</ecNumber>
    </recommendedName>
    <alternativeName>
        <fullName evidence="6">Dihydrothymine dehydrogenase</fullName>
    </alternativeName>
    <alternativeName>
        <fullName evidence="5">Dihydrouracil dehydrogenase</fullName>
    </alternativeName>
</protein>
<evidence type="ECO:0000256" key="6">
    <source>
        <dbReference type="ARBA" id="ARBA00032722"/>
    </source>
</evidence>
<dbReference type="SUPFAM" id="SSF54862">
    <property type="entry name" value="4Fe-4S ferredoxins"/>
    <property type="match status" value="1"/>
</dbReference>
<dbReference type="InterPro" id="IPR017896">
    <property type="entry name" value="4Fe4S_Fe-S-bd"/>
</dbReference>
<proteinExistence type="inferred from homology"/>
<dbReference type="Gene3D" id="3.30.70.20">
    <property type="match status" value="1"/>
</dbReference>
<evidence type="ECO:0000256" key="1">
    <source>
        <dbReference type="ARBA" id="ARBA00004668"/>
    </source>
</evidence>
<dbReference type="GO" id="GO:0002058">
    <property type="term" value="F:uracil binding"/>
    <property type="evidence" value="ECO:0007669"/>
    <property type="project" value="TreeGrafter"/>
</dbReference>
<dbReference type="SUPFAM" id="SSF51395">
    <property type="entry name" value="FMN-linked oxidoreductases"/>
    <property type="match status" value="1"/>
</dbReference>
<feature type="domain" description="4Fe-4S ferredoxin-type" evidence="7">
    <location>
        <begin position="219"/>
        <end position="251"/>
    </location>
</feature>
<dbReference type="EC" id="1.3.1.2" evidence="3"/>
<evidence type="ECO:0000313" key="9">
    <source>
        <dbReference type="WBParaSite" id="jg3216"/>
    </source>
</evidence>
<comment type="similarity">
    <text evidence="2">Belongs to the dihydropyrimidine dehydrogenase family.</text>
</comment>
<organism evidence="8 9">
    <name type="scientific">Ditylenchus dipsaci</name>
    <dbReference type="NCBI Taxonomy" id="166011"/>
    <lineage>
        <taxon>Eukaryota</taxon>
        <taxon>Metazoa</taxon>
        <taxon>Ecdysozoa</taxon>
        <taxon>Nematoda</taxon>
        <taxon>Chromadorea</taxon>
        <taxon>Rhabditida</taxon>
        <taxon>Tylenchina</taxon>
        <taxon>Tylenchomorpha</taxon>
        <taxon>Sphaerularioidea</taxon>
        <taxon>Anguinidae</taxon>
        <taxon>Anguininae</taxon>
        <taxon>Ditylenchus</taxon>
    </lineage>
</organism>
<sequence length="283" mass="30387">MTPNITDIRKIAKAAKTGGADGVTATNTVSGLMGVKSDGTAWPSHNLWWSVWKCYSSIALRAVSAIANELPGFPILATGGIDSAEAGLQFLSCGASVLQVCSAVQNQDFTLIEDYCTGLKALLYLKGIKSLADWDGQSPPVTKHQKGKPVLLKNVHLPCSASSERSATTREEVLKEGDNTFFSSRPDNQPARIYDLKEVIGQGLDKIGSYGDMSNAEQMVAVIDDDLCINCGKCYMTCNDSGYQAITFDKDTHIATVKETAPVALCAIAYVQFLTASKWCQNV</sequence>